<dbReference type="Proteomes" id="UP000002217">
    <property type="component" value="Chromosome"/>
</dbReference>
<organism evidence="2 3">
    <name type="scientific">Desulfofarcimen acetoxidans (strain ATCC 49208 / DSM 771 / KCTC 5769 / VKM B-1644 / 5575)</name>
    <name type="common">Desulfotomaculum acetoxidans</name>
    <dbReference type="NCBI Taxonomy" id="485916"/>
    <lineage>
        <taxon>Bacteria</taxon>
        <taxon>Bacillati</taxon>
        <taxon>Bacillota</taxon>
        <taxon>Clostridia</taxon>
        <taxon>Eubacteriales</taxon>
        <taxon>Peptococcaceae</taxon>
        <taxon>Desulfofarcimen</taxon>
    </lineage>
</organism>
<keyword evidence="1" id="KW-0812">Transmembrane</keyword>
<dbReference type="Pfam" id="PF07963">
    <property type="entry name" value="N_methyl"/>
    <property type="match status" value="1"/>
</dbReference>
<dbReference type="NCBIfam" id="TIGR02532">
    <property type="entry name" value="IV_pilin_GFxxxE"/>
    <property type="match status" value="1"/>
</dbReference>
<name>C8W188_DESAS</name>
<keyword evidence="1" id="KW-1133">Transmembrane helix</keyword>
<dbReference type="PROSITE" id="PS00409">
    <property type="entry name" value="PROKAR_NTER_METHYL"/>
    <property type="match status" value="1"/>
</dbReference>
<evidence type="ECO:0000313" key="3">
    <source>
        <dbReference type="Proteomes" id="UP000002217"/>
    </source>
</evidence>
<dbReference type="PIRSF" id="PIRSF021292">
    <property type="entry name" value="Competence_ComGD"/>
    <property type="match status" value="1"/>
</dbReference>
<proteinExistence type="predicted"/>
<evidence type="ECO:0000256" key="1">
    <source>
        <dbReference type="SAM" id="Phobius"/>
    </source>
</evidence>
<dbReference type="InterPro" id="IPR045584">
    <property type="entry name" value="Pilin-like"/>
</dbReference>
<reference evidence="2 3" key="1">
    <citation type="journal article" date="2009" name="Stand. Genomic Sci.">
        <title>Complete genome sequence of Desulfotomaculum acetoxidans type strain (5575).</title>
        <authorList>
            <person name="Spring S."/>
            <person name="Lapidus A."/>
            <person name="Schroder M."/>
            <person name="Gleim D."/>
            <person name="Sims D."/>
            <person name="Meincke L."/>
            <person name="Glavina Del Rio T."/>
            <person name="Tice H."/>
            <person name="Copeland A."/>
            <person name="Cheng J.F."/>
            <person name="Lucas S."/>
            <person name="Chen F."/>
            <person name="Nolan M."/>
            <person name="Bruce D."/>
            <person name="Goodwin L."/>
            <person name="Pitluck S."/>
            <person name="Ivanova N."/>
            <person name="Mavromatis K."/>
            <person name="Mikhailova N."/>
            <person name="Pati A."/>
            <person name="Chen A."/>
            <person name="Palaniappan K."/>
            <person name="Land M."/>
            <person name="Hauser L."/>
            <person name="Chang Y.J."/>
            <person name="Jeffries C.D."/>
            <person name="Chain P."/>
            <person name="Saunders E."/>
            <person name="Brettin T."/>
            <person name="Detter J.C."/>
            <person name="Goker M."/>
            <person name="Bristow J."/>
            <person name="Eisen J.A."/>
            <person name="Markowitz V."/>
            <person name="Hugenholtz P."/>
            <person name="Kyrpides N.C."/>
            <person name="Klenk H.P."/>
            <person name="Han C."/>
        </authorList>
    </citation>
    <scope>NUCLEOTIDE SEQUENCE [LARGE SCALE GENOMIC DNA]</scope>
    <source>
        <strain evidence="3">ATCC 49208 / DSM 771 / VKM B-1644</strain>
    </source>
</reference>
<evidence type="ECO:0000313" key="2">
    <source>
        <dbReference type="EMBL" id="ACV63484.1"/>
    </source>
</evidence>
<dbReference type="SUPFAM" id="SSF54523">
    <property type="entry name" value="Pili subunits"/>
    <property type="match status" value="1"/>
</dbReference>
<accession>C8W188</accession>
<dbReference type="Gene3D" id="3.30.700.10">
    <property type="entry name" value="Glycoprotein, Type 4 Pilin"/>
    <property type="match status" value="1"/>
</dbReference>
<dbReference type="GO" id="GO:0030420">
    <property type="term" value="P:establishment of competence for transformation"/>
    <property type="evidence" value="ECO:0007669"/>
    <property type="project" value="InterPro"/>
</dbReference>
<dbReference type="STRING" id="485916.Dtox_2705"/>
<evidence type="ECO:0008006" key="4">
    <source>
        <dbReference type="Google" id="ProtNLM"/>
    </source>
</evidence>
<dbReference type="InterPro" id="IPR012902">
    <property type="entry name" value="N_methyl_site"/>
</dbReference>
<keyword evidence="3" id="KW-1185">Reference proteome</keyword>
<dbReference type="AlphaFoldDB" id="C8W188"/>
<dbReference type="eggNOG" id="COG4970">
    <property type="taxonomic scope" value="Bacteria"/>
</dbReference>
<dbReference type="KEGG" id="dae:Dtox_2705"/>
<dbReference type="HOGENOM" id="CLU_136679_0_0_9"/>
<gene>
    <name evidence="2" type="ordered locus">Dtox_2705</name>
</gene>
<dbReference type="InterPro" id="IPR016785">
    <property type="entry name" value="ComGD"/>
</dbReference>
<protein>
    <recommendedName>
        <fullName evidence="4">Prepilin-type N-terminal cleavage/methylation domain-containing protein</fullName>
    </recommendedName>
</protein>
<sequence>MRSIRGFTLLELTLVILILGVLLSLLVPQLKVPYGHYNLESAAYRMAGDIRYFAQQTINAQSDTDTYKVNFDTSNDRYLFQKNTDVIKSVTLPVSTDLEYVNFNKNTLSFKINGAPSPLGGTVTLRDRCSGDFLYVIVAGITGRVRVDVEKPASGVE</sequence>
<keyword evidence="1" id="KW-0472">Membrane</keyword>
<dbReference type="EMBL" id="CP001720">
    <property type="protein sequence ID" value="ACV63484.1"/>
    <property type="molecule type" value="Genomic_DNA"/>
</dbReference>
<feature type="transmembrane region" description="Helical" evidence="1">
    <location>
        <begin position="7"/>
        <end position="27"/>
    </location>
</feature>